<name>A0ACB6R2J8_9PLEO</name>
<proteinExistence type="predicted"/>
<evidence type="ECO:0000313" key="1">
    <source>
        <dbReference type="EMBL" id="KAF2473508.1"/>
    </source>
</evidence>
<comment type="caution">
    <text evidence="1">The sequence shown here is derived from an EMBL/GenBank/DDBJ whole genome shotgun (WGS) entry which is preliminary data.</text>
</comment>
<keyword evidence="2" id="KW-1185">Reference proteome</keyword>
<evidence type="ECO:0000313" key="2">
    <source>
        <dbReference type="Proteomes" id="UP000799755"/>
    </source>
</evidence>
<protein>
    <submittedName>
        <fullName evidence="1">Uncharacterized protein</fullName>
    </submittedName>
</protein>
<dbReference type="Proteomes" id="UP000799755">
    <property type="component" value="Unassembled WGS sequence"/>
</dbReference>
<reference evidence="1" key="1">
    <citation type="journal article" date="2020" name="Stud. Mycol.">
        <title>101 Dothideomycetes genomes: a test case for predicting lifestyles and emergence of pathogens.</title>
        <authorList>
            <person name="Haridas S."/>
            <person name="Albert R."/>
            <person name="Binder M."/>
            <person name="Bloem J."/>
            <person name="Labutti K."/>
            <person name="Salamov A."/>
            <person name="Andreopoulos B."/>
            <person name="Baker S."/>
            <person name="Barry K."/>
            <person name="Bills G."/>
            <person name="Bluhm B."/>
            <person name="Cannon C."/>
            <person name="Castanera R."/>
            <person name="Culley D."/>
            <person name="Daum C."/>
            <person name="Ezra D."/>
            <person name="Gonzalez J."/>
            <person name="Henrissat B."/>
            <person name="Kuo A."/>
            <person name="Liang C."/>
            <person name="Lipzen A."/>
            <person name="Lutzoni F."/>
            <person name="Magnuson J."/>
            <person name="Mondo S."/>
            <person name="Nolan M."/>
            <person name="Ohm R."/>
            <person name="Pangilinan J."/>
            <person name="Park H.-J."/>
            <person name="Ramirez L."/>
            <person name="Alfaro M."/>
            <person name="Sun H."/>
            <person name="Tritt A."/>
            <person name="Yoshinaga Y."/>
            <person name="Zwiers L.-H."/>
            <person name="Turgeon B."/>
            <person name="Goodwin S."/>
            <person name="Spatafora J."/>
            <person name="Crous P."/>
            <person name="Grigoriev I."/>
        </authorList>
    </citation>
    <scope>NUCLEOTIDE SEQUENCE</scope>
    <source>
        <strain evidence="1">ATCC 200398</strain>
    </source>
</reference>
<organism evidence="1 2">
    <name type="scientific">Lindgomyces ingoldianus</name>
    <dbReference type="NCBI Taxonomy" id="673940"/>
    <lineage>
        <taxon>Eukaryota</taxon>
        <taxon>Fungi</taxon>
        <taxon>Dikarya</taxon>
        <taxon>Ascomycota</taxon>
        <taxon>Pezizomycotina</taxon>
        <taxon>Dothideomycetes</taxon>
        <taxon>Pleosporomycetidae</taxon>
        <taxon>Pleosporales</taxon>
        <taxon>Lindgomycetaceae</taxon>
        <taxon>Lindgomyces</taxon>
    </lineage>
</organism>
<sequence>MNGTTVTETKTVYSKPSDSSVMLSFTSSSSHVTTIKQTSTYAIHVSKTIASAPSHALASALPTPVLSSKSSEIAIPQGVSSTPSVVAAPSQPSLDSCPIICKPTVCTDNVVLRGTPTLLVYLCSGTKAPHGESTPASVAMASSSSTVGRSTMWFSSTPIGSSEIGSSSTLGISSAMPSSSKVHSTVFVTVTEITTVTPVSTTIATPTSMELTTTITHHLTSTLFKTHTIFPHPTSIPSGVFWTGFPSGYFPTHPAGLSGTYSVNSARIAARNVLTVTVTAPPSTVFENITATPTHPVSVSTDNVMGPSVTVTQNMKKGDAAEIAEVSVIAFCMVILAAVLLL</sequence>
<dbReference type="EMBL" id="MU003500">
    <property type="protein sequence ID" value="KAF2473508.1"/>
    <property type="molecule type" value="Genomic_DNA"/>
</dbReference>
<accession>A0ACB6R2J8</accession>
<gene>
    <name evidence="1" type="ORF">BDR25DRAFT_302374</name>
</gene>